<dbReference type="NCBIfam" id="NF045513">
    <property type="entry name" value="HepA_fam_ABC"/>
    <property type="match status" value="1"/>
</dbReference>
<dbReference type="GO" id="GO:0005524">
    <property type="term" value="F:ATP binding"/>
    <property type="evidence" value="ECO:0007669"/>
    <property type="project" value="UniProtKB-KW"/>
</dbReference>
<name>A0ABR8CYJ4_9NOST</name>
<proteinExistence type="predicted"/>
<feature type="domain" description="ABC transporter" evidence="8">
    <location>
        <begin position="364"/>
        <end position="598"/>
    </location>
</feature>
<dbReference type="EMBL" id="JACJSG010000003">
    <property type="protein sequence ID" value="MBD2499579.1"/>
    <property type="molecule type" value="Genomic_DNA"/>
</dbReference>
<protein>
    <submittedName>
        <fullName evidence="10">ABC transporter ATP-binding protein</fullName>
    </submittedName>
</protein>
<comment type="caution">
    <text evidence="10">The sequence shown here is derived from an EMBL/GenBank/DDBJ whole genome shotgun (WGS) entry which is preliminary data.</text>
</comment>
<dbReference type="Proteomes" id="UP000661112">
    <property type="component" value="Unassembled WGS sequence"/>
</dbReference>
<evidence type="ECO:0000256" key="6">
    <source>
        <dbReference type="ARBA" id="ARBA00023136"/>
    </source>
</evidence>
<dbReference type="InterPro" id="IPR003439">
    <property type="entry name" value="ABC_transporter-like_ATP-bd"/>
</dbReference>
<gene>
    <name evidence="10" type="ORF">H6G83_02920</name>
</gene>
<feature type="transmembrane region" description="Helical" evidence="7">
    <location>
        <begin position="163"/>
        <end position="182"/>
    </location>
</feature>
<dbReference type="PANTHER" id="PTHR24221">
    <property type="entry name" value="ATP-BINDING CASSETTE SUB-FAMILY B"/>
    <property type="match status" value="1"/>
</dbReference>
<dbReference type="SUPFAM" id="SSF52540">
    <property type="entry name" value="P-loop containing nucleoside triphosphate hydrolases"/>
    <property type="match status" value="1"/>
</dbReference>
<keyword evidence="2 7" id="KW-0812">Transmembrane</keyword>
<dbReference type="Pfam" id="PF00664">
    <property type="entry name" value="ABC_membrane"/>
    <property type="match status" value="1"/>
</dbReference>
<dbReference type="SUPFAM" id="SSF90123">
    <property type="entry name" value="ABC transporter transmembrane region"/>
    <property type="match status" value="1"/>
</dbReference>
<evidence type="ECO:0000313" key="11">
    <source>
        <dbReference type="Proteomes" id="UP000661112"/>
    </source>
</evidence>
<dbReference type="Gene3D" id="3.40.50.300">
    <property type="entry name" value="P-loop containing nucleotide triphosphate hydrolases"/>
    <property type="match status" value="1"/>
</dbReference>
<dbReference type="InterPro" id="IPR027417">
    <property type="entry name" value="P-loop_NTPase"/>
</dbReference>
<dbReference type="InterPro" id="IPR011527">
    <property type="entry name" value="ABC1_TM_dom"/>
</dbReference>
<dbReference type="Pfam" id="PF00005">
    <property type="entry name" value="ABC_tran"/>
    <property type="match status" value="1"/>
</dbReference>
<dbReference type="PROSITE" id="PS00211">
    <property type="entry name" value="ABC_TRANSPORTER_1"/>
    <property type="match status" value="1"/>
</dbReference>
<evidence type="ECO:0000256" key="3">
    <source>
        <dbReference type="ARBA" id="ARBA00022741"/>
    </source>
</evidence>
<feature type="transmembrane region" description="Helical" evidence="7">
    <location>
        <begin position="285"/>
        <end position="312"/>
    </location>
</feature>
<evidence type="ECO:0000256" key="4">
    <source>
        <dbReference type="ARBA" id="ARBA00022840"/>
    </source>
</evidence>
<reference evidence="10 11" key="1">
    <citation type="journal article" date="2020" name="ISME J.">
        <title>Comparative genomics reveals insights into cyanobacterial evolution and habitat adaptation.</title>
        <authorList>
            <person name="Chen M.Y."/>
            <person name="Teng W.K."/>
            <person name="Zhao L."/>
            <person name="Hu C.X."/>
            <person name="Zhou Y.K."/>
            <person name="Han B.P."/>
            <person name="Song L.R."/>
            <person name="Shu W.S."/>
        </authorList>
    </citation>
    <scope>NUCLEOTIDE SEQUENCE [LARGE SCALE GENOMIC DNA]</scope>
    <source>
        <strain evidence="10 11">FACHB-119</strain>
    </source>
</reference>
<dbReference type="SMART" id="SM00382">
    <property type="entry name" value="AAA"/>
    <property type="match status" value="1"/>
</dbReference>
<dbReference type="Gene3D" id="1.20.1560.10">
    <property type="entry name" value="ABC transporter type 1, transmembrane domain"/>
    <property type="match status" value="1"/>
</dbReference>
<comment type="subcellular location">
    <subcellularLocation>
        <location evidence="1">Cell membrane</location>
        <topology evidence="1">Multi-pass membrane protein</topology>
    </subcellularLocation>
</comment>
<dbReference type="CDD" id="cd03251">
    <property type="entry name" value="ABCC_MsbA"/>
    <property type="match status" value="1"/>
</dbReference>
<keyword evidence="3" id="KW-0547">Nucleotide-binding</keyword>
<accession>A0ABR8CYJ4</accession>
<feature type="transmembrane region" description="Helical" evidence="7">
    <location>
        <begin position="77"/>
        <end position="97"/>
    </location>
</feature>
<dbReference type="InterPro" id="IPR039421">
    <property type="entry name" value="Type_1_exporter"/>
</dbReference>
<keyword evidence="5 7" id="KW-1133">Transmembrane helix</keyword>
<dbReference type="InterPro" id="IPR036640">
    <property type="entry name" value="ABC1_TM_sf"/>
</dbReference>
<dbReference type="InterPro" id="IPR017871">
    <property type="entry name" value="ABC_transporter-like_CS"/>
</dbReference>
<organism evidence="10 11">
    <name type="scientific">Anabaena azotica FACHB-119</name>
    <dbReference type="NCBI Taxonomy" id="947527"/>
    <lineage>
        <taxon>Bacteria</taxon>
        <taxon>Bacillati</taxon>
        <taxon>Cyanobacteriota</taxon>
        <taxon>Cyanophyceae</taxon>
        <taxon>Nostocales</taxon>
        <taxon>Nostocaceae</taxon>
        <taxon>Anabaena</taxon>
        <taxon>Anabaena azotica</taxon>
    </lineage>
</organism>
<sequence>MPKAQRNFFNLTKFWQDNSLILKEVKSFRKIAILAVIFSFLAASFEGVSIGFLLSFLQKLTTPNQPIETGIGWVDMILTSNVWSISPIYRISLLILLSTWMRATFNYFSAIYTESAQLHLADSLHKLIFEQLQSLRLSYFSQTNSGELINIITTEIERTKQSFSGVAFLFTRILTVCVYFVVMFSLSWQLSIISVLIFALLGVGLSTLNKRVRETSFGISSANAKFTAIAVEFINGIRTVQAFSTQEFERQRFYQASTNQLNAAIKVVMAWTMVRPIAEGVATTALISLIVISFTTFTLPVASLLTFFFVLVRVIPNIQDINGTFAALNTLQGSLENIRGILQTHDKPYLRNGKLKFPGLKRSIDLVSVDFGYTADNLVLSNITLTIERGKTTALVGSSGAGKTTLADLIPRFYDPTQGQILVDGIDLQKLEINSFRRKMAIVSQDTFIFNASIRDNIAYGTTGASEAEIREVAKLANALEFIAQMPQGFDTNLGDRGVRLSGGQRQRIAIARALLRNPEILILDEATSALDSVSERLIQQSLDKLSQGKTVIAIAHRLSTIAKADKVVVLEQGRIVEQGRYQELLELKGKLWKYHKMQYEATQSD</sequence>
<evidence type="ECO:0000259" key="9">
    <source>
        <dbReference type="PROSITE" id="PS50929"/>
    </source>
</evidence>
<dbReference type="PROSITE" id="PS50929">
    <property type="entry name" value="ABC_TM1F"/>
    <property type="match status" value="1"/>
</dbReference>
<feature type="transmembrane region" description="Helical" evidence="7">
    <location>
        <begin position="188"/>
        <end position="208"/>
    </location>
</feature>
<dbReference type="PROSITE" id="PS50893">
    <property type="entry name" value="ABC_TRANSPORTER_2"/>
    <property type="match status" value="1"/>
</dbReference>
<evidence type="ECO:0000259" key="8">
    <source>
        <dbReference type="PROSITE" id="PS50893"/>
    </source>
</evidence>
<dbReference type="InterPro" id="IPR003593">
    <property type="entry name" value="AAA+_ATPase"/>
</dbReference>
<keyword evidence="4 10" id="KW-0067">ATP-binding</keyword>
<evidence type="ECO:0000313" key="10">
    <source>
        <dbReference type="EMBL" id="MBD2499579.1"/>
    </source>
</evidence>
<evidence type="ECO:0000256" key="5">
    <source>
        <dbReference type="ARBA" id="ARBA00022989"/>
    </source>
</evidence>
<dbReference type="PANTHER" id="PTHR24221:SF654">
    <property type="entry name" value="ATP-BINDING CASSETTE SUB-FAMILY B MEMBER 6"/>
    <property type="match status" value="1"/>
</dbReference>
<dbReference type="RefSeq" id="WP_190466694.1">
    <property type="nucleotide sequence ID" value="NZ_JACJSG010000003.1"/>
</dbReference>
<evidence type="ECO:0000256" key="2">
    <source>
        <dbReference type="ARBA" id="ARBA00022692"/>
    </source>
</evidence>
<evidence type="ECO:0000256" key="7">
    <source>
        <dbReference type="SAM" id="Phobius"/>
    </source>
</evidence>
<feature type="transmembrane region" description="Helical" evidence="7">
    <location>
        <begin position="31"/>
        <end position="57"/>
    </location>
</feature>
<keyword evidence="11" id="KW-1185">Reference proteome</keyword>
<evidence type="ECO:0000256" key="1">
    <source>
        <dbReference type="ARBA" id="ARBA00004651"/>
    </source>
</evidence>
<feature type="domain" description="ABC transmembrane type-1" evidence="9">
    <location>
        <begin position="33"/>
        <end position="330"/>
    </location>
</feature>
<keyword evidence="6 7" id="KW-0472">Membrane</keyword>